<proteinExistence type="predicted"/>
<dbReference type="InterPro" id="IPR006175">
    <property type="entry name" value="YjgF/YER057c/UK114"/>
</dbReference>
<dbReference type="Proteomes" id="UP000655287">
    <property type="component" value="Unassembled WGS sequence"/>
</dbReference>
<evidence type="ECO:0000313" key="1">
    <source>
        <dbReference type="EMBL" id="GII78881.1"/>
    </source>
</evidence>
<sequence>MAVERTPVNPWEWSVKVGYDQGEVVSGHTRTLFCAGQTATDGDGRPQHTGDMAAQLALSLDNLAAVLGEAGMSLANLVRLNVYTTDVDRLLEHYGVLAARLGAAGVTPPTTLLGVTRLAITELMVELEGTAVG</sequence>
<accession>A0A919UZA1</accession>
<protein>
    <submittedName>
        <fullName evidence="1">Enamine deaminase RidA</fullName>
    </submittedName>
</protein>
<dbReference type="InterPro" id="IPR035959">
    <property type="entry name" value="RutC-like_sf"/>
</dbReference>
<dbReference type="SUPFAM" id="SSF55298">
    <property type="entry name" value="YjgF-like"/>
    <property type="match status" value="1"/>
</dbReference>
<dbReference type="Pfam" id="PF01042">
    <property type="entry name" value="Ribonuc_L-PSP"/>
    <property type="match status" value="1"/>
</dbReference>
<comment type="caution">
    <text evidence="1">The sequence shown here is derived from an EMBL/GenBank/DDBJ whole genome shotgun (WGS) entry which is preliminary data.</text>
</comment>
<dbReference type="EMBL" id="BOOU01000053">
    <property type="protein sequence ID" value="GII78881.1"/>
    <property type="molecule type" value="Genomic_DNA"/>
</dbReference>
<dbReference type="Gene3D" id="3.30.1330.40">
    <property type="entry name" value="RutC-like"/>
    <property type="match status" value="1"/>
</dbReference>
<reference evidence="1" key="1">
    <citation type="submission" date="2021-01" db="EMBL/GenBank/DDBJ databases">
        <title>Whole genome shotgun sequence of Sphaerisporangium rufum NBRC 109079.</title>
        <authorList>
            <person name="Komaki H."/>
            <person name="Tamura T."/>
        </authorList>
    </citation>
    <scope>NUCLEOTIDE SEQUENCE</scope>
    <source>
        <strain evidence="1">NBRC 109079</strain>
    </source>
</reference>
<gene>
    <name evidence="1" type="ORF">Sru01_38630</name>
</gene>
<dbReference type="AlphaFoldDB" id="A0A919UZA1"/>
<dbReference type="PANTHER" id="PTHR43857">
    <property type="entry name" value="BLR7761 PROTEIN"/>
    <property type="match status" value="1"/>
</dbReference>
<name>A0A919UZA1_9ACTN</name>
<evidence type="ECO:0000313" key="2">
    <source>
        <dbReference type="Proteomes" id="UP000655287"/>
    </source>
</evidence>
<dbReference type="CDD" id="cd00448">
    <property type="entry name" value="YjgF_YER057c_UK114_family"/>
    <property type="match status" value="1"/>
</dbReference>
<organism evidence="1 2">
    <name type="scientific">Sphaerisporangium rufum</name>
    <dbReference type="NCBI Taxonomy" id="1381558"/>
    <lineage>
        <taxon>Bacteria</taxon>
        <taxon>Bacillati</taxon>
        <taxon>Actinomycetota</taxon>
        <taxon>Actinomycetes</taxon>
        <taxon>Streptosporangiales</taxon>
        <taxon>Streptosporangiaceae</taxon>
        <taxon>Sphaerisporangium</taxon>
    </lineage>
</organism>
<keyword evidence="2" id="KW-1185">Reference proteome</keyword>
<dbReference type="PANTHER" id="PTHR43857:SF1">
    <property type="entry name" value="YJGH FAMILY PROTEIN"/>
    <property type="match status" value="1"/>
</dbReference>